<evidence type="ECO:0000313" key="16">
    <source>
        <dbReference type="EMBL" id="QGF25030.1"/>
    </source>
</evidence>
<dbReference type="GO" id="GO:0009401">
    <property type="term" value="P:phosphoenolpyruvate-dependent sugar phosphotransferase system"/>
    <property type="evidence" value="ECO:0007669"/>
    <property type="project" value="UniProtKB-KW"/>
</dbReference>
<dbReference type="EMBL" id="CP045725">
    <property type="protein sequence ID" value="QGF25030.1"/>
    <property type="molecule type" value="Genomic_DNA"/>
</dbReference>
<dbReference type="GO" id="GO:0090589">
    <property type="term" value="F:protein-phosphocysteine-trehalose phosphotransferase system transporter activity"/>
    <property type="evidence" value="ECO:0007669"/>
    <property type="project" value="TreeGrafter"/>
</dbReference>
<dbReference type="NCBIfam" id="TIGR00830">
    <property type="entry name" value="PTBA"/>
    <property type="match status" value="1"/>
</dbReference>
<proteinExistence type="predicted"/>
<dbReference type="GO" id="GO:0015771">
    <property type="term" value="P:trehalose transport"/>
    <property type="evidence" value="ECO:0007669"/>
    <property type="project" value="TreeGrafter"/>
</dbReference>
<feature type="transmembrane region" description="Helical" evidence="12">
    <location>
        <begin position="204"/>
        <end position="224"/>
    </location>
</feature>
<feature type="transmembrane region" description="Helical" evidence="12">
    <location>
        <begin position="142"/>
        <end position="161"/>
    </location>
</feature>
<feature type="domain" description="PTS EIIC type-1" evidence="15">
    <location>
        <begin position="104"/>
        <end position="459"/>
    </location>
</feature>
<evidence type="ECO:0000256" key="7">
    <source>
        <dbReference type="ARBA" id="ARBA00022692"/>
    </source>
</evidence>
<feature type="transmembrane region" description="Helical" evidence="12">
    <location>
        <begin position="236"/>
        <end position="262"/>
    </location>
</feature>
<evidence type="ECO:0000256" key="9">
    <source>
        <dbReference type="ARBA" id="ARBA00022989"/>
    </source>
</evidence>
<dbReference type="AlphaFoldDB" id="A0A5Q2FD45"/>
<evidence type="ECO:0000256" key="6">
    <source>
        <dbReference type="ARBA" id="ARBA00022683"/>
    </source>
</evidence>
<feature type="active site" description="Phosphocysteine intermediate; for EIIB activity" evidence="11">
    <location>
        <position position="26"/>
    </location>
</feature>
<evidence type="ECO:0000259" key="15">
    <source>
        <dbReference type="PROSITE" id="PS51103"/>
    </source>
</evidence>
<dbReference type="FunFam" id="2.70.70.10:FF:000001">
    <property type="entry name" value="PTS system glucose-specific IIA component"/>
    <property type="match status" value="1"/>
</dbReference>
<evidence type="ECO:0000313" key="17">
    <source>
        <dbReference type="Proteomes" id="UP000386847"/>
    </source>
</evidence>
<keyword evidence="2" id="KW-0813">Transport</keyword>
<keyword evidence="10 12" id="KW-0472">Membrane</keyword>
<dbReference type="Pfam" id="PF00358">
    <property type="entry name" value="PTS_EIIA_1"/>
    <property type="match status" value="1"/>
</dbReference>
<evidence type="ECO:0000256" key="10">
    <source>
        <dbReference type="ARBA" id="ARBA00023136"/>
    </source>
</evidence>
<feature type="transmembrane region" description="Helical" evidence="12">
    <location>
        <begin position="102"/>
        <end position="122"/>
    </location>
</feature>
<dbReference type="Pfam" id="PF02378">
    <property type="entry name" value="PTS_EIIC"/>
    <property type="match status" value="1"/>
</dbReference>
<feature type="transmembrane region" description="Helical" evidence="12">
    <location>
        <begin position="422"/>
        <end position="444"/>
    </location>
</feature>
<dbReference type="InterPro" id="IPR001127">
    <property type="entry name" value="PTS_EIIA_1_perm"/>
</dbReference>
<dbReference type="KEGG" id="rain:Rai3103_01875"/>
<dbReference type="PANTHER" id="PTHR30175:SF1">
    <property type="entry name" value="PTS SYSTEM ARBUTIN-, CELLOBIOSE-, AND SALICIN-SPECIFIC EIIBC COMPONENT-RELATED"/>
    <property type="match status" value="1"/>
</dbReference>
<dbReference type="GO" id="GO:0016301">
    <property type="term" value="F:kinase activity"/>
    <property type="evidence" value="ECO:0007669"/>
    <property type="project" value="UniProtKB-KW"/>
</dbReference>
<keyword evidence="9 12" id="KW-1133">Transmembrane helix</keyword>
<dbReference type="NCBIfam" id="TIGR01995">
    <property type="entry name" value="PTS-II-ABC-beta"/>
    <property type="match status" value="1"/>
</dbReference>
<dbReference type="PANTHER" id="PTHR30175">
    <property type="entry name" value="PHOSPHOTRANSFERASE SYSTEM TRANSPORT PROTEIN"/>
    <property type="match status" value="1"/>
</dbReference>
<feature type="domain" description="PTS EIIA type-1" evidence="13">
    <location>
        <begin position="484"/>
        <end position="588"/>
    </location>
</feature>
<dbReference type="Proteomes" id="UP000386847">
    <property type="component" value="Chromosome"/>
</dbReference>
<dbReference type="PROSITE" id="PS51093">
    <property type="entry name" value="PTS_EIIA_TYPE_1"/>
    <property type="match status" value="1"/>
</dbReference>
<dbReference type="InterPro" id="IPR011297">
    <property type="entry name" value="PTS_IIABC_b_glu"/>
</dbReference>
<dbReference type="PROSITE" id="PS51103">
    <property type="entry name" value="PTS_EIIC_TYPE_1"/>
    <property type="match status" value="1"/>
</dbReference>
<evidence type="ECO:0000256" key="8">
    <source>
        <dbReference type="ARBA" id="ARBA00022777"/>
    </source>
</evidence>
<evidence type="ECO:0000256" key="1">
    <source>
        <dbReference type="ARBA" id="ARBA00004651"/>
    </source>
</evidence>
<feature type="transmembrane region" description="Helical" evidence="12">
    <location>
        <begin position="377"/>
        <end position="402"/>
    </location>
</feature>
<evidence type="ECO:0000256" key="4">
    <source>
        <dbReference type="ARBA" id="ARBA00022597"/>
    </source>
</evidence>
<comment type="subcellular location">
    <subcellularLocation>
        <location evidence="1">Cell membrane</location>
        <topology evidence="1">Multi-pass membrane protein</topology>
    </subcellularLocation>
</comment>
<dbReference type="Gene3D" id="3.30.1360.60">
    <property type="entry name" value="Glucose permease domain IIB"/>
    <property type="match status" value="1"/>
</dbReference>
<feature type="domain" description="PTS EIIB type-1" evidence="14">
    <location>
        <begin position="4"/>
        <end position="84"/>
    </location>
</feature>
<organism evidence="16 17">
    <name type="scientific">Raineyella fluvialis</name>
    <dbReference type="NCBI Taxonomy" id="2662261"/>
    <lineage>
        <taxon>Bacteria</taxon>
        <taxon>Bacillati</taxon>
        <taxon>Actinomycetota</taxon>
        <taxon>Actinomycetes</taxon>
        <taxon>Propionibacteriales</taxon>
        <taxon>Propionibacteriaceae</taxon>
        <taxon>Raineyella</taxon>
    </lineage>
</organism>
<keyword evidence="8" id="KW-0418">Kinase</keyword>
<keyword evidence="7 12" id="KW-0812">Transmembrane</keyword>
<dbReference type="CDD" id="cd00212">
    <property type="entry name" value="PTS_IIB_glc"/>
    <property type="match status" value="1"/>
</dbReference>
<sequence>MDYTKTATEILAAVGGKGNITHVEHCSTRLRFTLADTSKADRPRLTAVPGVMGVVGDQPQVVVGNDVVEVHEALDRILGTGGRPASGPTDKSAAKPRWGAQVLDFIVGVFQPLIPAIAGAGVLKSLMLLATMFGLSKTDPTFTSLVAISDAVFFYLPLMVAVTTAMKLNSNRLVAMAAASVMVLPSMTAAIAKGTSVFGIPIPNITYSSQVFPAILCVLLLATLERVLTKVTPKPIRIFFVPMVALLITVPATLLFLGPLGFWAGTYFTQGVLWIYHTLGWVAFPLLAVALPFIISIGMHKAFIPYVVNQLSTAKSEMLYNPASLAHNIAEAGSSFGVALRTKDTEMRSTAVSAGISALFGITEPSLYGITIQNKRALWSVLSGAAAGATWLGVTHVSSYVAVGPGLASMSMFINADDPRNIVNAIVGAGIAFATAFVVSLFLWNDAVSVTLRARGAAPLKDVAPGDVLSPVDGEVVALSDVPDKVFAGGVVGQGFALRPASGEFRSPIAGRVTMLFDTHHAIGLTSDDGVELLLHVGLDTVRLGGKHFTMHVSKDDRVDAGQLLLSADLAAIEAAGYDTTTPLVVTNARKFDISGLTTGMMTKHGDPLFHVEKKGSSDAVVS</sequence>
<dbReference type="Pfam" id="PF00367">
    <property type="entry name" value="PTS_EIIB"/>
    <property type="match status" value="1"/>
</dbReference>
<dbReference type="InterPro" id="IPR050558">
    <property type="entry name" value="PTS_Sugar-Specific_Components"/>
</dbReference>
<evidence type="ECO:0000259" key="13">
    <source>
        <dbReference type="PROSITE" id="PS51093"/>
    </source>
</evidence>
<keyword evidence="5" id="KW-0808">Transferase</keyword>
<evidence type="ECO:0000256" key="3">
    <source>
        <dbReference type="ARBA" id="ARBA00022475"/>
    </source>
</evidence>
<dbReference type="Gene3D" id="2.70.70.10">
    <property type="entry name" value="Glucose Permease (Domain IIA)"/>
    <property type="match status" value="1"/>
</dbReference>
<feature type="transmembrane region" description="Helical" evidence="12">
    <location>
        <begin position="274"/>
        <end position="295"/>
    </location>
</feature>
<dbReference type="PROSITE" id="PS00371">
    <property type="entry name" value="PTS_EIIA_TYPE_1_HIS"/>
    <property type="match status" value="1"/>
</dbReference>
<evidence type="ECO:0000259" key="14">
    <source>
        <dbReference type="PROSITE" id="PS51098"/>
    </source>
</evidence>
<dbReference type="InterPro" id="IPR003352">
    <property type="entry name" value="PTS_EIIC"/>
</dbReference>
<protein>
    <submittedName>
        <fullName evidence="16">PTS beta-glucoside transporter subunit EIIBCA</fullName>
    </submittedName>
</protein>
<dbReference type="SUPFAM" id="SSF55604">
    <property type="entry name" value="Glucose permease domain IIB"/>
    <property type="match status" value="1"/>
</dbReference>
<dbReference type="PROSITE" id="PS51098">
    <property type="entry name" value="PTS_EIIB_TYPE_1"/>
    <property type="match status" value="1"/>
</dbReference>
<evidence type="ECO:0000256" key="11">
    <source>
        <dbReference type="PROSITE-ProRule" id="PRU00421"/>
    </source>
</evidence>
<reference evidence="16 17" key="1">
    <citation type="submission" date="2019-10" db="EMBL/GenBank/DDBJ databases">
        <title>Genomic analysis of Raineyella sp. CBA3103.</title>
        <authorList>
            <person name="Roh S.W."/>
        </authorList>
    </citation>
    <scope>NUCLEOTIDE SEQUENCE [LARGE SCALE GENOMIC DNA]</scope>
    <source>
        <strain evidence="16 17">CBA3103</strain>
    </source>
</reference>
<feature type="transmembrane region" description="Helical" evidence="12">
    <location>
        <begin position="173"/>
        <end position="192"/>
    </location>
</feature>
<name>A0A5Q2FD45_9ACTN</name>
<evidence type="ECO:0000256" key="5">
    <source>
        <dbReference type="ARBA" id="ARBA00022679"/>
    </source>
</evidence>
<dbReference type="InterPro" id="IPR013013">
    <property type="entry name" value="PTS_EIIC_1"/>
</dbReference>
<dbReference type="GO" id="GO:0005886">
    <property type="term" value="C:plasma membrane"/>
    <property type="evidence" value="ECO:0007669"/>
    <property type="project" value="UniProtKB-SubCell"/>
</dbReference>
<keyword evidence="17" id="KW-1185">Reference proteome</keyword>
<dbReference type="GO" id="GO:0008982">
    <property type="term" value="F:protein-N(PI)-phosphohistidine-sugar phosphotransferase activity"/>
    <property type="evidence" value="ECO:0007669"/>
    <property type="project" value="InterPro"/>
</dbReference>
<accession>A0A5Q2FD45</accession>
<evidence type="ECO:0000256" key="2">
    <source>
        <dbReference type="ARBA" id="ARBA00022448"/>
    </source>
</evidence>
<dbReference type="InterPro" id="IPR018113">
    <property type="entry name" value="PTrfase_EIIB_Cys"/>
</dbReference>
<dbReference type="InterPro" id="IPR011055">
    <property type="entry name" value="Dup_hybrid_motif"/>
</dbReference>
<keyword evidence="4" id="KW-0762">Sugar transport</keyword>
<evidence type="ECO:0000256" key="12">
    <source>
        <dbReference type="SAM" id="Phobius"/>
    </source>
</evidence>
<dbReference type="SUPFAM" id="SSF51261">
    <property type="entry name" value="Duplicated hybrid motif"/>
    <property type="match status" value="1"/>
</dbReference>
<dbReference type="PROSITE" id="PS01035">
    <property type="entry name" value="PTS_EIIB_TYPE_1_CYS"/>
    <property type="match status" value="1"/>
</dbReference>
<gene>
    <name evidence="16" type="ORF">Rai3103_01875</name>
</gene>
<keyword evidence="3" id="KW-1003">Cell membrane</keyword>
<dbReference type="InterPro" id="IPR001996">
    <property type="entry name" value="PTS_IIB_1"/>
</dbReference>
<keyword evidence="6" id="KW-0598">Phosphotransferase system</keyword>
<dbReference type="InterPro" id="IPR036878">
    <property type="entry name" value="Glu_permease_IIB"/>
</dbReference>